<sequence>MVLGSEWKGKSSVAPLPPAVSKLLLVVTGGGGYYSSIGDAALPRGSGMWHTWFDKDLSVADRVLLRKMASLYMNLSGRIRRPILRIPSLPKLSERKIQAWLSTREGGWKELHVLAEELNCDVMEVADFELNVYDTQPGRVGGAHEEFAFASRLDNLASSFCALWALLDTCREPSLFWMKAQGSDSVQGARPQIMLQAMTHITRWLAQGTKTEGVVERAVRR</sequence>
<evidence type="ECO:0000256" key="8">
    <source>
        <dbReference type="ARBA" id="ARBA00023049"/>
    </source>
</evidence>
<evidence type="ECO:0000256" key="5">
    <source>
        <dbReference type="ARBA" id="ARBA00022723"/>
    </source>
</evidence>
<reference evidence="9" key="1">
    <citation type="submission" date="2024-02" db="EMBL/GenBank/DDBJ databases">
        <authorList>
            <consortium name="ELIXIR-Norway"/>
            <consortium name="Elixir Norway"/>
        </authorList>
    </citation>
    <scope>NUCLEOTIDE SEQUENCE</scope>
</reference>
<accession>A0ABP0VX74</accession>
<dbReference type="Pfam" id="PF02127">
    <property type="entry name" value="Peptidase_M18"/>
    <property type="match status" value="2"/>
</dbReference>
<dbReference type="SUPFAM" id="SSF53187">
    <property type="entry name" value="Zn-dependent exopeptidases"/>
    <property type="match status" value="1"/>
</dbReference>
<keyword evidence="3" id="KW-0031">Aminopeptidase</keyword>
<evidence type="ECO:0000313" key="10">
    <source>
        <dbReference type="Proteomes" id="UP001497444"/>
    </source>
</evidence>
<keyword evidence="8" id="KW-0482">Metalloprotease</keyword>
<evidence type="ECO:0000256" key="7">
    <source>
        <dbReference type="ARBA" id="ARBA00022833"/>
    </source>
</evidence>
<dbReference type="SUPFAM" id="SSF101821">
    <property type="entry name" value="Aminopeptidase/glucanase lid domain"/>
    <property type="match status" value="1"/>
</dbReference>
<proteinExistence type="inferred from homology"/>
<evidence type="ECO:0000313" key="9">
    <source>
        <dbReference type="EMBL" id="CAK9258371.1"/>
    </source>
</evidence>
<evidence type="ECO:0000256" key="3">
    <source>
        <dbReference type="ARBA" id="ARBA00022438"/>
    </source>
</evidence>
<protein>
    <submittedName>
        <fullName evidence="9">Uncharacterized protein</fullName>
    </submittedName>
</protein>
<keyword evidence="6" id="KW-0378">Hydrolase</keyword>
<comment type="similarity">
    <text evidence="2">Belongs to the peptidase M18 family.</text>
</comment>
<dbReference type="Proteomes" id="UP001497444">
    <property type="component" value="Chromosome 11"/>
</dbReference>
<dbReference type="InterPro" id="IPR023358">
    <property type="entry name" value="Peptidase_M18_dom2"/>
</dbReference>
<dbReference type="Gene3D" id="3.40.630.10">
    <property type="entry name" value="Zn peptidases"/>
    <property type="match status" value="1"/>
</dbReference>
<keyword evidence="4" id="KW-0645">Protease</keyword>
<dbReference type="PANTHER" id="PTHR28570">
    <property type="entry name" value="ASPARTYL AMINOPEPTIDASE"/>
    <property type="match status" value="1"/>
</dbReference>
<keyword evidence="5" id="KW-0479">Metal-binding</keyword>
<evidence type="ECO:0000256" key="4">
    <source>
        <dbReference type="ARBA" id="ARBA00022670"/>
    </source>
</evidence>
<evidence type="ECO:0000256" key="2">
    <source>
        <dbReference type="ARBA" id="ARBA00008290"/>
    </source>
</evidence>
<dbReference type="InterPro" id="IPR001948">
    <property type="entry name" value="Peptidase_M18"/>
</dbReference>
<dbReference type="PANTHER" id="PTHR28570:SF15">
    <property type="entry name" value="ASPARTYL AMINOPEPTIDASE"/>
    <property type="match status" value="1"/>
</dbReference>
<comment type="cofactor">
    <cofactor evidence="1">
        <name>Zn(2+)</name>
        <dbReference type="ChEBI" id="CHEBI:29105"/>
    </cofactor>
</comment>
<keyword evidence="7" id="KW-0862">Zinc</keyword>
<gene>
    <name evidence="9" type="ORF">CSSPJE1EN1_LOCUS3849</name>
</gene>
<dbReference type="EMBL" id="OZ020106">
    <property type="protein sequence ID" value="CAK9258371.1"/>
    <property type="molecule type" value="Genomic_DNA"/>
</dbReference>
<dbReference type="Gene3D" id="2.30.250.10">
    <property type="entry name" value="Aminopeptidase i, Domain 2"/>
    <property type="match status" value="1"/>
</dbReference>
<organism evidence="9 10">
    <name type="scientific">Sphagnum jensenii</name>
    <dbReference type="NCBI Taxonomy" id="128206"/>
    <lineage>
        <taxon>Eukaryota</taxon>
        <taxon>Viridiplantae</taxon>
        <taxon>Streptophyta</taxon>
        <taxon>Embryophyta</taxon>
        <taxon>Bryophyta</taxon>
        <taxon>Sphagnophytina</taxon>
        <taxon>Sphagnopsida</taxon>
        <taxon>Sphagnales</taxon>
        <taxon>Sphagnaceae</taxon>
        <taxon>Sphagnum</taxon>
    </lineage>
</organism>
<name>A0ABP0VX74_9BRYO</name>
<keyword evidence="10" id="KW-1185">Reference proteome</keyword>
<evidence type="ECO:0000256" key="1">
    <source>
        <dbReference type="ARBA" id="ARBA00001947"/>
    </source>
</evidence>
<evidence type="ECO:0000256" key="6">
    <source>
        <dbReference type="ARBA" id="ARBA00022801"/>
    </source>
</evidence>